<evidence type="ECO:0000256" key="1">
    <source>
        <dbReference type="SAM" id="MobiDB-lite"/>
    </source>
</evidence>
<dbReference type="InterPro" id="IPR001584">
    <property type="entry name" value="Integrase_cat-core"/>
</dbReference>
<dbReference type="PROSITE" id="PS50994">
    <property type="entry name" value="INTEGRASE"/>
    <property type="match status" value="1"/>
</dbReference>
<feature type="region of interest" description="Disordered" evidence="1">
    <location>
        <begin position="117"/>
        <end position="156"/>
    </location>
</feature>
<evidence type="ECO:0000259" key="2">
    <source>
        <dbReference type="PROSITE" id="PS50994"/>
    </source>
</evidence>
<dbReference type="PANTHER" id="PTHR46889:SF4">
    <property type="entry name" value="TRANSPOSASE INSO FOR INSERTION SEQUENCE ELEMENT IS911B-RELATED"/>
    <property type="match status" value="1"/>
</dbReference>
<dbReference type="PANTHER" id="PTHR46889">
    <property type="entry name" value="TRANSPOSASE INSF FOR INSERTION SEQUENCE IS3B-RELATED"/>
    <property type="match status" value="1"/>
</dbReference>
<dbReference type="NCBIfam" id="NF033516">
    <property type="entry name" value="transpos_IS3"/>
    <property type="match status" value="1"/>
</dbReference>
<name>A0ABX2FTW7_9BACT</name>
<dbReference type="Gene3D" id="3.30.420.10">
    <property type="entry name" value="Ribonuclease H-like superfamily/Ribonuclease H"/>
    <property type="match status" value="1"/>
</dbReference>
<keyword evidence="4" id="KW-1185">Reference proteome</keyword>
<dbReference type="InterPro" id="IPR050900">
    <property type="entry name" value="Transposase_IS3/IS150/IS904"/>
</dbReference>
<accession>A0ABX2FTW7</accession>
<evidence type="ECO:0000313" key="4">
    <source>
        <dbReference type="Proteomes" id="UP000779507"/>
    </source>
</evidence>
<dbReference type="InterPro" id="IPR036397">
    <property type="entry name" value="RNaseH_sf"/>
</dbReference>
<reference evidence="3 4" key="1">
    <citation type="submission" date="2020-05" db="EMBL/GenBank/DDBJ databases">
        <title>Genomic Encyclopedia of Type Strains, Phase IV (KMG-V): Genome sequencing to study the core and pangenomes of soil and plant-associated prokaryotes.</title>
        <authorList>
            <person name="Whitman W."/>
        </authorList>
    </citation>
    <scope>NUCLEOTIDE SEQUENCE [LARGE SCALE GENOMIC DNA]</scope>
    <source>
        <strain evidence="3 4">9A</strain>
    </source>
</reference>
<feature type="domain" description="Integrase catalytic" evidence="2">
    <location>
        <begin position="143"/>
        <end position="306"/>
    </location>
</feature>
<protein>
    <submittedName>
        <fullName evidence="3">Transposase InsO family protein</fullName>
    </submittedName>
</protein>
<gene>
    <name evidence="3" type="ORF">HNP98_003299</name>
</gene>
<comment type="caution">
    <text evidence="3">The sequence shown here is derived from an EMBL/GenBank/DDBJ whole genome shotgun (WGS) entry which is preliminary data.</text>
</comment>
<dbReference type="Proteomes" id="UP000779507">
    <property type="component" value="Unassembled WGS sequence"/>
</dbReference>
<evidence type="ECO:0000313" key="3">
    <source>
        <dbReference type="EMBL" id="NRT20456.1"/>
    </source>
</evidence>
<proteinExistence type="predicted"/>
<dbReference type="InterPro" id="IPR048020">
    <property type="entry name" value="Transpos_IS3"/>
</dbReference>
<organism evidence="3 4">
    <name type="scientific">Hymenobacter caeli</name>
    <dbReference type="NCBI Taxonomy" id="2735894"/>
    <lineage>
        <taxon>Bacteria</taxon>
        <taxon>Pseudomonadati</taxon>
        <taxon>Bacteroidota</taxon>
        <taxon>Cytophagia</taxon>
        <taxon>Cytophagales</taxon>
        <taxon>Hymenobacteraceae</taxon>
        <taxon>Hymenobacter</taxon>
    </lineage>
</organism>
<dbReference type="RefSeq" id="WP_173811233.1">
    <property type="nucleotide sequence ID" value="NZ_JABSNP010000017.1"/>
</dbReference>
<dbReference type="EMBL" id="JABSNP010000017">
    <property type="protein sequence ID" value="NRT20456.1"/>
    <property type="molecule type" value="Genomic_DNA"/>
</dbReference>
<dbReference type="InterPro" id="IPR012337">
    <property type="entry name" value="RNaseH-like_sf"/>
</dbReference>
<dbReference type="SUPFAM" id="SSF53098">
    <property type="entry name" value="Ribonuclease H-like"/>
    <property type="match status" value="1"/>
</dbReference>
<dbReference type="Pfam" id="PF00665">
    <property type="entry name" value="rve"/>
    <property type="match status" value="1"/>
</dbReference>
<sequence>MRPTEVGSEEVARNPEVRALRACLERAERGAGSLKKSPGHLRPADPVSTYQHLAHRAAHVPVRQRCQVLQVAAQRVLGPARALDRSVPEPAWEMAVRAALAHHAQCCGTRRLRAQPPRSFVPRTTDPDPAVRAAPDRLPGQPAPAAPNRVWAGDRTYSPRPGGGGCYLAVWLDRCARKIVGGDVRDTMPEALVGAALRRALAVRRPPAGLVVHPDQGSPYPATRFQALLARQGAVPSRSRRGNGYDNAPAESFWSRSKAELLDGGRFPGPAEAKRKIGHRIAYHNAGRRHPALGYQSPNHFETHLQTVSQLCPA</sequence>